<keyword evidence="3" id="KW-1185">Reference proteome</keyword>
<name>A0ABN2W7A8_9ACTN</name>
<dbReference type="Gene3D" id="1.10.260.40">
    <property type="entry name" value="lambda repressor-like DNA-binding domains"/>
    <property type="match status" value="1"/>
</dbReference>
<organism evidence="2 3">
    <name type="scientific">Kitasatospora saccharophila</name>
    <dbReference type="NCBI Taxonomy" id="407973"/>
    <lineage>
        <taxon>Bacteria</taxon>
        <taxon>Bacillati</taxon>
        <taxon>Actinomycetota</taxon>
        <taxon>Actinomycetes</taxon>
        <taxon>Kitasatosporales</taxon>
        <taxon>Streptomycetaceae</taxon>
        <taxon>Kitasatospora</taxon>
    </lineage>
</organism>
<feature type="region of interest" description="Disordered" evidence="1">
    <location>
        <begin position="25"/>
        <end position="51"/>
    </location>
</feature>
<dbReference type="Proteomes" id="UP001500897">
    <property type="component" value="Unassembled WGS sequence"/>
</dbReference>
<dbReference type="RefSeq" id="WP_344549955.1">
    <property type="nucleotide sequence ID" value="NZ_BAAANS010000002.1"/>
</dbReference>
<evidence type="ECO:0000313" key="3">
    <source>
        <dbReference type="Proteomes" id="UP001500897"/>
    </source>
</evidence>
<feature type="region of interest" description="Disordered" evidence="1">
    <location>
        <begin position="137"/>
        <end position="176"/>
    </location>
</feature>
<reference evidence="2 3" key="1">
    <citation type="journal article" date="2019" name="Int. J. Syst. Evol. Microbiol.">
        <title>The Global Catalogue of Microorganisms (GCM) 10K type strain sequencing project: providing services to taxonomists for standard genome sequencing and annotation.</title>
        <authorList>
            <consortium name="The Broad Institute Genomics Platform"/>
            <consortium name="The Broad Institute Genome Sequencing Center for Infectious Disease"/>
            <person name="Wu L."/>
            <person name="Ma J."/>
        </authorList>
    </citation>
    <scope>NUCLEOTIDE SEQUENCE [LARGE SCALE GENOMIC DNA]</scope>
    <source>
        <strain evidence="2 3">JCM 14559</strain>
    </source>
</reference>
<protein>
    <recommendedName>
        <fullName evidence="4">Helix-turn-helix protein</fullName>
    </recommendedName>
</protein>
<evidence type="ECO:0000256" key="1">
    <source>
        <dbReference type="SAM" id="MobiDB-lite"/>
    </source>
</evidence>
<accession>A0ABN2W7A8</accession>
<dbReference type="EMBL" id="BAAANS010000002">
    <property type="protein sequence ID" value="GAA2084970.1"/>
    <property type="molecule type" value="Genomic_DNA"/>
</dbReference>
<feature type="compositionally biased region" description="Basic and acidic residues" evidence="1">
    <location>
        <begin position="166"/>
        <end position="176"/>
    </location>
</feature>
<evidence type="ECO:0000313" key="2">
    <source>
        <dbReference type="EMBL" id="GAA2084970.1"/>
    </source>
</evidence>
<gene>
    <name evidence="2" type="ORF">GCM10009759_04400</name>
</gene>
<proteinExistence type="predicted"/>
<sequence>MSTPATAAHRPWSLAAKLAYLRARLTREGEKPPTTRDLASRTADEHGKPTLDHTVIHATLSGSKTNPPSRTILGLADAFDCPPAFLLPGSDDLVSLEVYDDYEQVREALRLIAPLGQAGAEGLLQAAHALRAARGLNLPDADTPPAVADSKPRPGRRLSRAASAEASRREINGPFR</sequence>
<evidence type="ECO:0008006" key="4">
    <source>
        <dbReference type="Google" id="ProtNLM"/>
    </source>
</evidence>
<dbReference type="InterPro" id="IPR010982">
    <property type="entry name" value="Lambda_DNA-bd_dom_sf"/>
</dbReference>
<comment type="caution">
    <text evidence="2">The sequence shown here is derived from an EMBL/GenBank/DDBJ whole genome shotgun (WGS) entry which is preliminary data.</text>
</comment>